<dbReference type="Gene3D" id="3.90.550.10">
    <property type="entry name" value="Spore Coat Polysaccharide Biosynthesis Protein SpsA, Chain A"/>
    <property type="match status" value="1"/>
</dbReference>
<evidence type="ECO:0000256" key="7">
    <source>
        <dbReference type="ARBA" id="ARBA00022989"/>
    </source>
</evidence>
<evidence type="ECO:0000256" key="9">
    <source>
        <dbReference type="SAM" id="Phobius"/>
    </source>
</evidence>
<evidence type="ECO:0000313" key="11">
    <source>
        <dbReference type="Proteomes" id="UP000618591"/>
    </source>
</evidence>
<sequence>MEHIFAIAGATLGSLAIALAAVGIVYQLFAANALRRFFANPPAAPRCSDAVTLLKPLYGSEPRLFDNLATFLAQDHDGPVQMVCGIQRPDDPAIAVVEALQVAFPAAQIDLVIDATSHGASGKVSNLINMMAVAQHDILVLSDSDIAVAPDYLARILDALDRPGVGLVSCLYRGRGDAGFWSRFGAAGLTYQFIIGVVIAVAYKLADPCMGSTIALRRATLDRTGGFARFADTLADDHAIGQAVIALGLTLSVPPMFVTHAFEETSLAALWRHEVRWHATVRGVALWSYVGVIVALPLPLACLASLYAPTIGLMLIFAALIARFVVVRTVDAAVGEQVAPYWMVPGHDLMSFAVYIAGFFVRSVDWRGATLTMKDDGRIAAATEQRA</sequence>
<dbReference type="EMBL" id="BMDW01000015">
    <property type="protein sequence ID" value="GGA53572.1"/>
    <property type="molecule type" value="Genomic_DNA"/>
</dbReference>
<gene>
    <name evidence="10" type="ORF">GCM10011395_24960</name>
</gene>
<comment type="caution">
    <text evidence="10">The sequence shown here is derived from an EMBL/GenBank/DDBJ whole genome shotgun (WGS) entry which is preliminary data.</text>
</comment>
<dbReference type="PANTHER" id="PTHR12726">
    <property type="entry name" value="CERAMIDE GLUCOSYLTRANSFERASE"/>
    <property type="match status" value="1"/>
</dbReference>
<keyword evidence="8 9" id="KW-0472">Membrane</keyword>
<dbReference type="InterPro" id="IPR029044">
    <property type="entry name" value="Nucleotide-diphossugar_trans"/>
</dbReference>
<dbReference type="SUPFAM" id="SSF53448">
    <property type="entry name" value="Nucleotide-diphospho-sugar transferases"/>
    <property type="match status" value="1"/>
</dbReference>
<evidence type="ECO:0000313" key="10">
    <source>
        <dbReference type="EMBL" id="GGA53572.1"/>
    </source>
</evidence>
<evidence type="ECO:0000256" key="1">
    <source>
        <dbReference type="ARBA" id="ARBA00004141"/>
    </source>
</evidence>
<comment type="subcellular location">
    <subcellularLocation>
        <location evidence="1">Membrane</location>
        <topology evidence="1">Multi-pass membrane protein</topology>
    </subcellularLocation>
</comment>
<dbReference type="Proteomes" id="UP000618591">
    <property type="component" value="Unassembled WGS sequence"/>
</dbReference>
<dbReference type="CDD" id="cd02520">
    <property type="entry name" value="Glucosylceramide_synthase"/>
    <property type="match status" value="1"/>
</dbReference>
<dbReference type="Pfam" id="PF13506">
    <property type="entry name" value="Glyco_transf_21"/>
    <property type="match status" value="1"/>
</dbReference>
<dbReference type="NCBIfam" id="TIGR03472">
    <property type="entry name" value="HpnI"/>
    <property type="match status" value="1"/>
</dbReference>
<dbReference type="PANTHER" id="PTHR12726:SF0">
    <property type="entry name" value="CERAMIDE GLUCOSYLTRANSFERASE"/>
    <property type="match status" value="1"/>
</dbReference>
<feature type="transmembrane region" description="Helical" evidence="9">
    <location>
        <begin position="239"/>
        <end position="258"/>
    </location>
</feature>
<accession>A0ABQ1H090</accession>
<dbReference type="InterPro" id="IPR025993">
    <property type="entry name" value="Ceramide_glucosylTrfase"/>
</dbReference>
<feature type="transmembrane region" description="Helical" evidence="9">
    <location>
        <begin position="279"/>
        <end position="300"/>
    </location>
</feature>
<feature type="transmembrane region" description="Helical" evidence="9">
    <location>
        <begin position="338"/>
        <end position="361"/>
    </location>
</feature>
<comment type="pathway">
    <text evidence="2">Lipid metabolism; sphingolipid metabolism.</text>
</comment>
<keyword evidence="7 9" id="KW-1133">Transmembrane helix</keyword>
<feature type="transmembrane region" description="Helical" evidence="9">
    <location>
        <begin position="6"/>
        <end position="29"/>
    </location>
</feature>
<feature type="transmembrane region" description="Helical" evidence="9">
    <location>
        <begin position="180"/>
        <end position="203"/>
    </location>
</feature>
<protein>
    <submittedName>
        <fullName evidence="10">Glucosyltransferase</fullName>
    </submittedName>
</protein>
<name>A0ABQ1H090_9SPHN</name>
<reference evidence="11" key="1">
    <citation type="journal article" date="2019" name="Int. J. Syst. Evol. Microbiol.">
        <title>The Global Catalogue of Microorganisms (GCM) 10K type strain sequencing project: providing services to taxonomists for standard genome sequencing and annotation.</title>
        <authorList>
            <consortium name="The Broad Institute Genomics Platform"/>
            <consortium name="The Broad Institute Genome Sequencing Center for Infectious Disease"/>
            <person name="Wu L."/>
            <person name="Ma J."/>
        </authorList>
    </citation>
    <scope>NUCLEOTIDE SEQUENCE [LARGE SCALE GENOMIC DNA]</scope>
    <source>
        <strain evidence="11">CGMCC 1.10106</strain>
    </source>
</reference>
<dbReference type="RefSeq" id="WP_188447961.1">
    <property type="nucleotide sequence ID" value="NZ_BMDW01000015.1"/>
</dbReference>
<feature type="transmembrane region" description="Helical" evidence="9">
    <location>
        <begin position="306"/>
        <end position="326"/>
    </location>
</feature>
<keyword evidence="5" id="KW-0808">Transferase</keyword>
<evidence type="ECO:0000256" key="3">
    <source>
        <dbReference type="ARBA" id="ARBA00004991"/>
    </source>
</evidence>
<keyword evidence="4" id="KW-0328">Glycosyltransferase</keyword>
<dbReference type="InterPro" id="IPR017835">
    <property type="entry name" value="Hopen-assoc_HpnI"/>
</dbReference>
<evidence type="ECO:0000256" key="4">
    <source>
        <dbReference type="ARBA" id="ARBA00022676"/>
    </source>
</evidence>
<comment type="pathway">
    <text evidence="3">Sphingolipid metabolism.</text>
</comment>
<organism evidence="10 11">
    <name type="scientific">Sphingomonas psychrolutea</name>
    <dbReference type="NCBI Taxonomy" id="1259676"/>
    <lineage>
        <taxon>Bacteria</taxon>
        <taxon>Pseudomonadati</taxon>
        <taxon>Pseudomonadota</taxon>
        <taxon>Alphaproteobacteria</taxon>
        <taxon>Sphingomonadales</taxon>
        <taxon>Sphingomonadaceae</taxon>
        <taxon>Sphingomonas</taxon>
    </lineage>
</organism>
<keyword evidence="11" id="KW-1185">Reference proteome</keyword>
<proteinExistence type="predicted"/>
<keyword evidence="6 9" id="KW-0812">Transmembrane</keyword>
<evidence type="ECO:0000256" key="2">
    <source>
        <dbReference type="ARBA" id="ARBA00004760"/>
    </source>
</evidence>
<evidence type="ECO:0000256" key="6">
    <source>
        <dbReference type="ARBA" id="ARBA00022692"/>
    </source>
</evidence>
<evidence type="ECO:0000256" key="8">
    <source>
        <dbReference type="ARBA" id="ARBA00023136"/>
    </source>
</evidence>
<evidence type="ECO:0000256" key="5">
    <source>
        <dbReference type="ARBA" id="ARBA00022679"/>
    </source>
</evidence>